<dbReference type="Proteomes" id="UP000007800">
    <property type="component" value="Unassembled WGS sequence"/>
</dbReference>
<dbReference type="InterPro" id="IPR036259">
    <property type="entry name" value="MFS_trans_sf"/>
</dbReference>
<dbReference type="Pfam" id="PF13347">
    <property type="entry name" value="MFS_2"/>
    <property type="match status" value="1"/>
</dbReference>
<evidence type="ECO:0008006" key="4">
    <source>
        <dbReference type="Google" id="ProtNLM"/>
    </source>
</evidence>
<proteinExistence type="predicted"/>
<protein>
    <recommendedName>
        <fullName evidence="4">Sucrose transport protein</fullName>
    </recommendedName>
</protein>
<feature type="transmembrane region" description="Helical" evidence="1">
    <location>
        <begin position="29"/>
        <end position="50"/>
    </location>
</feature>
<dbReference type="GeneID" id="9047759"/>
<keyword evidence="1" id="KW-0812">Transmembrane</keyword>
<keyword evidence="1" id="KW-1133">Transmembrane helix</keyword>
<reference evidence="2 3" key="1">
    <citation type="submission" date="2008-07" db="EMBL/GenBank/DDBJ databases">
        <authorList>
            <person name="El-Sayed N."/>
            <person name="Caler E."/>
            <person name="Inman J."/>
            <person name="Amedeo P."/>
            <person name="Hass B."/>
            <person name="Wortman J."/>
        </authorList>
    </citation>
    <scope>NUCLEOTIDE SEQUENCE [LARGE SCALE GENOMIC DNA]</scope>
    <source>
        <strain evidence="3">ATCC 50983 / TXsc</strain>
    </source>
</reference>
<organism evidence="3">
    <name type="scientific">Perkinsus marinus (strain ATCC 50983 / TXsc)</name>
    <dbReference type="NCBI Taxonomy" id="423536"/>
    <lineage>
        <taxon>Eukaryota</taxon>
        <taxon>Sar</taxon>
        <taxon>Alveolata</taxon>
        <taxon>Perkinsozoa</taxon>
        <taxon>Perkinsea</taxon>
        <taxon>Perkinsida</taxon>
        <taxon>Perkinsidae</taxon>
        <taxon>Perkinsus</taxon>
    </lineage>
</organism>
<dbReference type="InParanoid" id="C5LID0"/>
<evidence type="ECO:0000313" key="3">
    <source>
        <dbReference type="Proteomes" id="UP000007800"/>
    </source>
</evidence>
<dbReference type="EMBL" id="GG682224">
    <property type="protein sequence ID" value="EER03512.1"/>
    <property type="molecule type" value="Genomic_DNA"/>
</dbReference>
<evidence type="ECO:0000256" key="1">
    <source>
        <dbReference type="SAM" id="Phobius"/>
    </source>
</evidence>
<feature type="non-terminal residue" evidence="2">
    <location>
        <position position="1"/>
    </location>
</feature>
<dbReference type="SUPFAM" id="SSF103473">
    <property type="entry name" value="MFS general substrate transporter"/>
    <property type="match status" value="1"/>
</dbReference>
<dbReference type="RefSeq" id="XP_002771696.1">
    <property type="nucleotide sequence ID" value="XM_002771650.1"/>
</dbReference>
<dbReference type="AlphaFoldDB" id="C5LID0"/>
<accession>C5LID0</accession>
<evidence type="ECO:0000313" key="2">
    <source>
        <dbReference type="EMBL" id="EER03512.1"/>
    </source>
</evidence>
<dbReference type="OrthoDB" id="447148at2759"/>
<gene>
    <name evidence="2" type="ORF">Pmar_PMAR023166</name>
</gene>
<feature type="non-terminal residue" evidence="2">
    <location>
        <position position="53"/>
    </location>
</feature>
<name>C5LID0_PERM5</name>
<keyword evidence="1" id="KW-0472">Membrane</keyword>
<keyword evidence="3" id="KW-1185">Reference proteome</keyword>
<sequence>VVGISQLICPIAGRFSDECTSSLGRRRPFIIGCTISGIIGVLLMWAASALKLG</sequence>